<evidence type="ECO:0000256" key="3">
    <source>
        <dbReference type="ARBA" id="ARBA00022449"/>
    </source>
</evidence>
<dbReference type="GO" id="GO:0042910">
    <property type="term" value="F:xenobiotic transmembrane transporter activity"/>
    <property type="evidence" value="ECO:0007669"/>
    <property type="project" value="InterPro"/>
</dbReference>
<dbReference type="PIRSF" id="PIRSF006603">
    <property type="entry name" value="DinF"/>
    <property type="match status" value="1"/>
</dbReference>
<keyword evidence="5 10" id="KW-0812">Transmembrane</keyword>
<keyword evidence="12" id="KW-1185">Reference proteome</keyword>
<feature type="transmembrane region" description="Helical" evidence="10">
    <location>
        <begin position="52"/>
        <end position="72"/>
    </location>
</feature>
<evidence type="ECO:0000256" key="10">
    <source>
        <dbReference type="SAM" id="Phobius"/>
    </source>
</evidence>
<dbReference type="GO" id="GO:0006811">
    <property type="term" value="P:monoatomic ion transport"/>
    <property type="evidence" value="ECO:0007669"/>
    <property type="project" value="UniProtKB-KW"/>
</dbReference>
<feature type="transmembrane region" description="Helical" evidence="10">
    <location>
        <begin position="191"/>
        <end position="214"/>
    </location>
</feature>
<dbReference type="STRING" id="2518989.IMCC3088_2293"/>
<dbReference type="CDD" id="cd13133">
    <property type="entry name" value="MATE_like_7"/>
    <property type="match status" value="1"/>
</dbReference>
<dbReference type="NCBIfam" id="TIGR00797">
    <property type="entry name" value="matE"/>
    <property type="match status" value="1"/>
</dbReference>
<dbReference type="eggNOG" id="COG0534">
    <property type="taxonomic scope" value="Bacteria"/>
</dbReference>
<dbReference type="Proteomes" id="UP000005615">
    <property type="component" value="Unassembled WGS sequence"/>
</dbReference>
<dbReference type="GO" id="GO:0015297">
    <property type="term" value="F:antiporter activity"/>
    <property type="evidence" value="ECO:0007669"/>
    <property type="project" value="UniProtKB-KW"/>
</dbReference>
<keyword evidence="7" id="KW-0406">Ion transport</keyword>
<dbReference type="PANTHER" id="PTHR43298">
    <property type="entry name" value="MULTIDRUG RESISTANCE PROTEIN NORM-RELATED"/>
    <property type="match status" value="1"/>
</dbReference>
<keyword evidence="6 10" id="KW-1133">Transmembrane helix</keyword>
<feature type="transmembrane region" description="Helical" evidence="10">
    <location>
        <begin position="93"/>
        <end position="111"/>
    </location>
</feature>
<feature type="transmembrane region" description="Helical" evidence="10">
    <location>
        <begin position="131"/>
        <end position="152"/>
    </location>
</feature>
<dbReference type="InterPro" id="IPR050222">
    <property type="entry name" value="MATE_MdtK"/>
</dbReference>
<comment type="subcellular location">
    <subcellularLocation>
        <location evidence="1">Cell inner membrane</location>
        <topology evidence="1">Multi-pass membrane protein</topology>
    </subcellularLocation>
</comment>
<evidence type="ECO:0000256" key="8">
    <source>
        <dbReference type="ARBA" id="ARBA00023136"/>
    </source>
</evidence>
<sequence length="458" mass="49800">MSERGFRAIFKELSVLALPIVISQGAYAFMIFTDRYFMAQISAQHISASMSGGVTSFVTLSLFLGIISYANAMVAQFSGAGRYSQCSKVVTQGLVLSVAAFPILLLLTFPVTELFRWVGHAEELVALESAYYKVLIYGGVFSLAKAALSSFFSGIGRSWVVMVCDVTGVLINIALSYALVFGHWGLPAMGITGAALGTVIATAITLILFLGFYFRPAIAQLYGVAQSWMIDMGILRKFVRYGFPSGLESFMNVVTFNLFMLMFQNYGTREGAAMAIVFNWDLMSFISMIGLHIAVMSLAGRYIGSGESQNLNRVIAAGFSIALTVAAIFAITFATLAASLVGVFDTGSEDFEQISVLAEAMMLGLACYVIADGINLVASGVLRGAGDTRWLMFASVSVHWAMLVAQVFIIKIWQLGPMVSWWTFVAMLVCLAGLYLSRLRWGAWRSPDRLAKLVSEHH</sequence>
<feature type="transmembrane region" description="Helical" evidence="10">
    <location>
        <begin position="419"/>
        <end position="436"/>
    </location>
</feature>
<reference evidence="11 12" key="1">
    <citation type="journal article" date="2011" name="J. Bacteriol.">
        <title>Genome sequence of strain IMCC3088, a proteorhodopsin-containing marine bacterium belonging to the OM60/NOR5 clade.</title>
        <authorList>
            <person name="Jang Y."/>
            <person name="Oh H.M."/>
            <person name="Kang I."/>
            <person name="Lee K."/>
            <person name="Yang S.J."/>
            <person name="Cho J.C."/>
        </authorList>
    </citation>
    <scope>NUCLEOTIDE SEQUENCE [LARGE SCALE GENOMIC DNA]</scope>
    <source>
        <strain evidence="11 12">IMCC3088</strain>
    </source>
</reference>
<evidence type="ECO:0000256" key="7">
    <source>
        <dbReference type="ARBA" id="ARBA00023065"/>
    </source>
</evidence>
<keyword evidence="3" id="KW-0050">Antiport</keyword>
<feature type="transmembrane region" description="Helical" evidence="10">
    <location>
        <begin position="390"/>
        <end position="413"/>
    </location>
</feature>
<feature type="transmembrane region" description="Helical" evidence="10">
    <location>
        <begin position="315"/>
        <end position="344"/>
    </location>
</feature>
<comment type="caution">
    <text evidence="11">The sequence shown here is derived from an EMBL/GenBank/DDBJ whole genome shotgun (WGS) entry which is preliminary data.</text>
</comment>
<evidence type="ECO:0000313" key="11">
    <source>
        <dbReference type="EMBL" id="EGG29000.1"/>
    </source>
</evidence>
<protein>
    <recommendedName>
        <fullName evidence="9">Multidrug-efflux transporter</fullName>
    </recommendedName>
</protein>
<feature type="transmembrane region" description="Helical" evidence="10">
    <location>
        <begin position="356"/>
        <end position="378"/>
    </location>
</feature>
<gene>
    <name evidence="11" type="ORF">IMCC3088_2293</name>
</gene>
<evidence type="ECO:0000256" key="2">
    <source>
        <dbReference type="ARBA" id="ARBA00022448"/>
    </source>
</evidence>
<keyword evidence="8 10" id="KW-0472">Membrane</keyword>
<feature type="transmembrane region" description="Helical" evidence="10">
    <location>
        <begin position="238"/>
        <end position="262"/>
    </location>
</feature>
<keyword evidence="4" id="KW-1003">Cell membrane</keyword>
<feature type="transmembrane region" description="Helical" evidence="10">
    <location>
        <begin position="159"/>
        <end position="179"/>
    </location>
</feature>
<dbReference type="InterPro" id="IPR048279">
    <property type="entry name" value="MdtK-like"/>
</dbReference>
<dbReference type="PANTHER" id="PTHR43298:SF2">
    <property type="entry name" value="FMN_FAD EXPORTER YEEO-RELATED"/>
    <property type="match status" value="1"/>
</dbReference>
<organism evidence="11 12">
    <name type="scientific">Aequoribacter fuscus</name>
    <dbReference type="NCBI Taxonomy" id="2518989"/>
    <lineage>
        <taxon>Bacteria</taxon>
        <taxon>Pseudomonadati</taxon>
        <taxon>Pseudomonadota</taxon>
        <taxon>Gammaproteobacteria</taxon>
        <taxon>Cellvibrionales</taxon>
        <taxon>Halieaceae</taxon>
        <taxon>Aequoribacter</taxon>
    </lineage>
</organism>
<feature type="transmembrane region" description="Helical" evidence="10">
    <location>
        <begin position="12"/>
        <end position="32"/>
    </location>
</feature>
<dbReference type="RefSeq" id="WP_009576482.1">
    <property type="nucleotide sequence ID" value="NZ_AEIG01000067.1"/>
</dbReference>
<evidence type="ECO:0000256" key="1">
    <source>
        <dbReference type="ARBA" id="ARBA00004429"/>
    </source>
</evidence>
<feature type="transmembrane region" description="Helical" evidence="10">
    <location>
        <begin position="282"/>
        <end position="303"/>
    </location>
</feature>
<evidence type="ECO:0000313" key="12">
    <source>
        <dbReference type="Proteomes" id="UP000005615"/>
    </source>
</evidence>
<keyword evidence="2" id="KW-0813">Transport</keyword>
<proteinExistence type="predicted"/>
<accession>F3L3V1</accession>
<dbReference type="InterPro" id="IPR002528">
    <property type="entry name" value="MATE_fam"/>
</dbReference>
<evidence type="ECO:0000256" key="5">
    <source>
        <dbReference type="ARBA" id="ARBA00022692"/>
    </source>
</evidence>
<evidence type="ECO:0000256" key="6">
    <source>
        <dbReference type="ARBA" id="ARBA00022989"/>
    </source>
</evidence>
<dbReference type="Pfam" id="PF01554">
    <property type="entry name" value="MatE"/>
    <property type="match status" value="2"/>
</dbReference>
<evidence type="ECO:0000256" key="9">
    <source>
        <dbReference type="ARBA" id="ARBA00031636"/>
    </source>
</evidence>
<name>F3L3V1_9GAMM</name>
<dbReference type="AlphaFoldDB" id="F3L3V1"/>
<dbReference type="EMBL" id="AEIG01000067">
    <property type="protein sequence ID" value="EGG29000.1"/>
    <property type="molecule type" value="Genomic_DNA"/>
</dbReference>
<dbReference type="GO" id="GO:0005886">
    <property type="term" value="C:plasma membrane"/>
    <property type="evidence" value="ECO:0007669"/>
    <property type="project" value="UniProtKB-SubCell"/>
</dbReference>
<evidence type="ECO:0000256" key="4">
    <source>
        <dbReference type="ARBA" id="ARBA00022475"/>
    </source>
</evidence>